<accession>A0ABU5EVX1</accession>
<name>A0ABU5EVX1_9BACT</name>
<comment type="caution">
    <text evidence="2">The sequence shown here is derived from an EMBL/GenBank/DDBJ whole genome shotgun (WGS) entry which is preliminary data.</text>
</comment>
<gene>
    <name evidence="2" type="ORF">R5W23_005754</name>
</gene>
<dbReference type="PANTHER" id="PTHR30461:SF23">
    <property type="entry name" value="DNA RECOMBINASE-RELATED"/>
    <property type="match status" value="1"/>
</dbReference>
<dbReference type="RefSeq" id="WP_320685516.1">
    <property type="nucleotide sequence ID" value="NZ_JAXBLV010000042.1"/>
</dbReference>
<proteinExistence type="predicted"/>
<protein>
    <submittedName>
        <fullName evidence="2">Recombinase family protein</fullName>
    </submittedName>
</protein>
<organism evidence="2 3">
    <name type="scientific">Gemmata algarum</name>
    <dbReference type="NCBI Taxonomy" id="2975278"/>
    <lineage>
        <taxon>Bacteria</taxon>
        <taxon>Pseudomonadati</taxon>
        <taxon>Planctomycetota</taxon>
        <taxon>Planctomycetia</taxon>
        <taxon>Gemmatales</taxon>
        <taxon>Gemmataceae</taxon>
        <taxon>Gemmata</taxon>
    </lineage>
</organism>
<dbReference type="PANTHER" id="PTHR30461">
    <property type="entry name" value="DNA-INVERTASE FROM LAMBDOID PROPHAGE"/>
    <property type="match status" value="1"/>
</dbReference>
<dbReference type="InterPro" id="IPR036162">
    <property type="entry name" value="Resolvase-like_N_sf"/>
</dbReference>
<dbReference type="EMBL" id="JAXBLV010000042">
    <property type="protein sequence ID" value="MDY3558615.1"/>
    <property type="molecule type" value="Genomic_DNA"/>
</dbReference>
<evidence type="ECO:0000313" key="3">
    <source>
        <dbReference type="Proteomes" id="UP001272242"/>
    </source>
</evidence>
<reference evidence="3" key="1">
    <citation type="journal article" date="2023" name="Mar. Drugs">
        <title>Gemmata algarum, a Novel Planctomycete Isolated from an Algal Mat, Displays Antimicrobial Activity.</title>
        <authorList>
            <person name="Kumar G."/>
            <person name="Kallscheuer N."/>
            <person name="Kashif M."/>
            <person name="Ahamad S."/>
            <person name="Jagadeeshwari U."/>
            <person name="Pannikurungottu S."/>
            <person name="Haufschild T."/>
            <person name="Kabuu M."/>
            <person name="Sasikala C."/>
            <person name="Jogler C."/>
            <person name="Ramana C."/>
        </authorList>
    </citation>
    <scope>NUCLEOTIDE SEQUENCE [LARGE SCALE GENOMIC DNA]</scope>
    <source>
        <strain evidence="3">JC673</strain>
    </source>
</reference>
<dbReference type="InterPro" id="IPR050639">
    <property type="entry name" value="SSR_resolvase"/>
</dbReference>
<evidence type="ECO:0000259" key="1">
    <source>
        <dbReference type="PROSITE" id="PS51736"/>
    </source>
</evidence>
<dbReference type="SUPFAM" id="SSF53041">
    <property type="entry name" value="Resolvase-like"/>
    <property type="match status" value="1"/>
</dbReference>
<keyword evidence="3" id="KW-1185">Reference proteome</keyword>
<feature type="domain" description="Resolvase/invertase-type recombinase catalytic" evidence="1">
    <location>
        <begin position="1"/>
        <end position="99"/>
    </location>
</feature>
<dbReference type="Proteomes" id="UP001272242">
    <property type="component" value="Unassembled WGS sequence"/>
</dbReference>
<dbReference type="Pfam" id="PF00239">
    <property type="entry name" value="Resolvase"/>
    <property type="match status" value="1"/>
</dbReference>
<dbReference type="Gene3D" id="3.40.50.1390">
    <property type="entry name" value="Resolvase, N-terminal catalytic domain"/>
    <property type="match status" value="1"/>
</dbReference>
<dbReference type="PROSITE" id="PS51736">
    <property type="entry name" value="RECOMBINASES_3"/>
    <property type="match status" value="1"/>
</dbReference>
<sequence length="99" mass="11056">MVYARHPTPQQVADHKESTARQYARVDRAVALGWVRDRVTTIDDLGKSGPSIEGRLGVQRLLAEVALDCVGMILGVEMSRLARSCKGWHRLLERCARLS</sequence>
<evidence type="ECO:0000313" key="2">
    <source>
        <dbReference type="EMBL" id="MDY3558615.1"/>
    </source>
</evidence>
<dbReference type="InterPro" id="IPR006119">
    <property type="entry name" value="Resolv_N"/>
</dbReference>